<keyword evidence="2 4" id="KW-0547">Nucleotide-binding</keyword>
<evidence type="ECO:0000313" key="4">
    <source>
        <dbReference type="EMBL" id="JAT50292.1"/>
    </source>
</evidence>
<feature type="non-terminal residue" evidence="4">
    <location>
        <position position="1"/>
    </location>
</feature>
<keyword evidence="2 4" id="KW-0347">Helicase</keyword>
<proteinExistence type="predicted"/>
<organism evidence="4">
    <name type="scientific">Anthurium amnicola</name>
    <dbReference type="NCBI Taxonomy" id="1678845"/>
    <lineage>
        <taxon>Eukaryota</taxon>
        <taxon>Viridiplantae</taxon>
        <taxon>Streptophyta</taxon>
        <taxon>Embryophyta</taxon>
        <taxon>Tracheophyta</taxon>
        <taxon>Spermatophyta</taxon>
        <taxon>Magnoliopsida</taxon>
        <taxon>Liliopsida</taxon>
        <taxon>Araceae</taxon>
        <taxon>Pothoideae</taxon>
        <taxon>Potheae</taxon>
        <taxon>Anthurium</taxon>
    </lineage>
</organism>
<dbReference type="EMBL" id="GDJX01017644">
    <property type="protein sequence ID" value="JAT50292.1"/>
    <property type="molecule type" value="Transcribed_RNA"/>
</dbReference>
<dbReference type="AlphaFoldDB" id="A0A1D1Y6M9"/>
<evidence type="ECO:0000256" key="3">
    <source>
        <dbReference type="SAM" id="MobiDB-lite"/>
    </source>
</evidence>
<feature type="region of interest" description="Disordered" evidence="3">
    <location>
        <begin position="1"/>
        <end position="26"/>
    </location>
</feature>
<sequence length="227" mass="25311">RFPSITLEPEHKELSSSRSPLSDATPFSSNKVEFRMLSCASEPCSSDSEKVKPSAKESSLACKQAGVSTTIESILDKPIKVLHGMSSRHCRQLENGGFHTVRKLLLHFPRTYADLQNSQDAISDGQYLIFVGTVLSSRGIKAGFSFSFLEIVVGCDFANSEDDSGKSKPDGSKEKRIVYLHLKKFFRGTRFTYQPFLRSVQSKYKEGDHVYVSGKKLASHAYWKGDI</sequence>
<keyword evidence="2 4" id="KW-0067">ATP-binding</keyword>
<gene>
    <name evidence="4" type="primary">recG_10</name>
    <name evidence="4" type="ORF">g.120464</name>
</gene>
<accession>A0A1D1Y6M9</accession>
<reference evidence="4" key="1">
    <citation type="submission" date="2015-07" db="EMBL/GenBank/DDBJ databases">
        <title>Transcriptome Assembly of Anthurium amnicola.</title>
        <authorList>
            <person name="Suzuki J."/>
        </authorList>
    </citation>
    <scope>NUCLEOTIDE SEQUENCE</scope>
</reference>
<dbReference type="PANTHER" id="PTHR47964:SF1">
    <property type="entry name" value="ATP-DEPENDENT DNA HELICASE HOMOLOG RECG, CHLOROPLASTIC"/>
    <property type="match status" value="1"/>
</dbReference>
<protein>
    <submittedName>
        <fullName evidence="4">ATP-dependent DNA helicase recG</fullName>
    </submittedName>
</protein>
<name>A0A1D1Y6M9_9ARAE</name>
<dbReference type="InterPro" id="IPR047112">
    <property type="entry name" value="RecG/Mfd"/>
</dbReference>
<dbReference type="GO" id="GO:0003678">
    <property type="term" value="F:DNA helicase activity"/>
    <property type="evidence" value="ECO:0007669"/>
    <property type="project" value="TreeGrafter"/>
</dbReference>
<dbReference type="SUPFAM" id="SSF50249">
    <property type="entry name" value="Nucleic acid-binding proteins"/>
    <property type="match status" value="1"/>
</dbReference>
<evidence type="ECO:0000256" key="2">
    <source>
        <dbReference type="ARBA" id="ARBA00022806"/>
    </source>
</evidence>
<keyword evidence="1" id="KW-0378">Hydrolase</keyword>
<dbReference type="GO" id="GO:0016787">
    <property type="term" value="F:hydrolase activity"/>
    <property type="evidence" value="ECO:0007669"/>
    <property type="project" value="UniProtKB-KW"/>
</dbReference>
<dbReference type="InterPro" id="IPR012340">
    <property type="entry name" value="NA-bd_OB-fold"/>
</dbReference>
<dbReference type="PANTHER" id="PTHR47964">
    <property type="entry name" value="ATP-DEPENDENT DNA HELICASE HOMOLOG RECG, CHLOROPLASTIC"/>
    <property type="match status" value="1"/>
</dbReference>
<feature type="compositionally biased region" description="Polar residues" evidence="3">
    <location>
        <begin position="16"/>
        <end position="26"/>
    </location>
</feature>
<dbReference type="GO" id="GO:0006281">
    <property type="term" value="P:DNA repair"/>
    <property type="evidence" value="ECO:0007669"/>
    <property type="project" value="InterPro"/>
</dbReference>
<evidence type="ECO:0000256" key="1">
    <source>
        <dbReference type="ARBA" id="ARBA00022801"/>
    </source>
</evidence>